<evidence type="ECO:0000256" key="5">
    <source>
        <dbReference type="ARBA" id="ARBA00023136"/>
    </source>
</evidence>
<sequence length="126" mass="13468">MRQPDAAQVKRVLKIQFITALAAVLFGSFFGLSVALSVLIGAGVCLLANTVFALWVFRDYRAEEPGGLLMRFYGAEVAKIAIILGLFAVAFVTIEGLNLLALLGGYFVVQVLPPVVAAQLDARAIK</sequence>
<name>A0ABV4B9W8_9GAMM</name>
<proteinExistence type="predicted"/>
<feature type="transmembrane region" description="Helical" evidence="6">
    <location>
        <begin position="12"/>
        <end position="32"/>
    </location>
</feature>
<organism evidence="7 8">
    <name type="scientific">Thioalkalicoccus limnaeus</name>
    <dbReference type="NCBI Taxonomy" id="120681"/>
    <lineage>
        <taxon>Bacteria</taxon>
        <taxon>Pseudomonadati</taxon>
        <taxon>Pseudomonadota</taxon>
        <taxon>Gammaproteobacteria</taxon>
        <taxon>Chromatiales</taxon>
        <taxon>Chromatiaceae</taxon>
        <taxon>Thioalkalicoccus</taxon>
    </lineage>
</organism>
<evidence type="ECO:0000256" key="2">
    <source>
        <dbReference type="ARBA" id="ARBA00022475"/>
    </source>
</evidence>
<keyword evidence="3 6" id="KW-0812">Transmembrane</keyword>
<keyword evidence="5 6" id="KW-0472">Membrane</keyword>
<keyword evidence="4 6" id="KW-1133">Transmembrane helix</keyword>
<comment type="caution">
    <text evidence="7">The sequence shown here is derived from an EMBL/GenBank/DDBJ whole genome shotgun (WGS) entry which is preliminary data.</text>
</comment>
<reference evidence="7 8" key="1">
    <citation type="submission" date="2024-05" db="EMBL/GenBank/DDBJ databases">
        <title>Genome Sequence and Characterization of the New Strain Purple Sulfur Bacterium of Genus Thioalkalicoccus.</title>
        <authorList>
            <person name="Bryantseva I.A."/>
            <person name="Kyndt J.A."/>
            <person name="Imhoff J.F."/>
        </authorList>
    </citation>
    <scope>NUCLEOTIDE SEQUENCE [LARGE SCALE GENOMIC DNA]</scope>
    <source>
        <strain evidence="7 8">Um2</strain>
    </source>
</reference>
<gene>
    <name evidence="7" type="ORF">ABC977_02090</name>
</gene>
<evidence type="ECO:0000256" key="1">
    <source>
        <dbReference type="ARBA" id="ARBA00004651"/>
    </source>
</evidence>
<dbReference type="InterPro" id="IPR005598">
    <property type="entry name" value="ATP_synth_I"/>
</dbReference>
<keyword evidence="2" id="KW-1003">Cell membrane</keyword>
<evidence type="ECO:0000313" key="7">
    <source>
        <dbReference type="EMBL" id="MEY6431193.1"/>
    </source>
</evidence>
<feature type="transmembrane region" description="Helical" evidence="6">
    <location>
        <begin position="100"/>
        <end position="120"/>
    </location>
</feature>
<keyword evidence="8" id="KW-1185">Reference proteome</keyword>
<evidence type="ECO:0000256" key="3">
    <source>
        <dbReference type="ARBA" id="ARBA00022692"/>
    </source>
</evidence>
<evidence type="ECO:0000256" key="4">
    <source>
        <dbReference type="ARBA" id="ARBA00022989"/>
    </source>
</evidence>
<dbReference type="Proteomes" id="UP001564408">
    <property type="component" value="Unassembled WGS sequence"/>
</dbReference>
<feature type="transmembrane region" description="Helical" evidence="6">
    <location>
        <begin position="38"/>
        <end position="57"/>
    </location>
</feature>
<evidence type="ECO:0000313" key="8">
    <source>
        <dbReference type="Proteomes" id="UP001564408"/>
    </source>
</evidence>
<protein>
    <submittedName>
        <fullName evidence="7">ATP synthase subunit I</fullName>
    </submittedName>
</protein>
<evidence type="ECO:0000256" key="6">
    <source>
        <dbReference type="SAM" id="Phobius"/>
    </source>
</evidence>
<dbReference type="EMBL" id="JBDKXB010000002">
    <property type="protein sequence ID" value="MEY6431193.1"/>
    <property type="molecule type" value="Genomic_DNA"/>
</dbReference>
<dbReference type="RefSeq" id="WP_369665578.1">
    <property type="nucleotide sequence ID" value="NZ_JBDKXB010000002.1"/>
</dbReference>
<comment type="subcellular location">
    <subcellularLocation>
        <location evidence="1">Cell membrane</location>
        <topology evidence="1">Multi-pass membrane protein</topology>
    </subcellularLocation>
</comment>
<dbReference type="Pfam" id="PF03899">
    <property type="entry name" value="ATP-synt_I"/>
    <property type="match status" value="1"/>
</dbReference>
<accession>A0ABV4B9W8</accession>
<feature type="transmembrane region" description="Helical" evidence="6">
    <location>
        <begin position="77"/>
        <end position="94"/>
    </location>
</feature>